<name>A0A9P4IYZ5_9PEZI</name>
<dbReference type="EMBL" id="ML996088">
    <property type="protein sequence ID" value="KAF2151524.1"/>
    <property type="molecule type" value="Genomic_DNA"/>
</dbReference>
<evidence type="ECO:0000313" key="2">
    <source>
        <dbReference type="Proteomes" id="UP000799439"/>
    </source>
</evidence>
<sequence length="407" mass="45408">MITDDDNSVLLLLTSVRNWGDNFYASTPYLYGNFSLTPPLCLETCQEVNLAFKLGINVLDRGCGSLAGRIIRKAFLMAEELVQLEGPASIWNLLELLHYMILVRQFELLQSLVAHLVALAAHGLPLSHPLNTILRIVRAAIAKSACLTPQGTTPSDRNDSDASIACDTDPNNSLDTFLSMIRRAWTLNAEHLFDRFDDRLFPHYIRVHWDCCTIEPPRAIIGAAKHWLTRAAFHDTSATNFSTTKDPGVLYTSSIVALRNHADSILERDANMSGDTTAMLRILASLVTAKVLDDWAKITDPADFKIMEILDISRKQAGNFAHAVRTSTDLQVDIEGDVPLDTVHRAGSIVHILEYAKDETDLRVIWELFVLEDALTANGQHQRALTTRRKAYGRLQQYVEDIAQDTA</sequence>
<protein>
    <submittedName>
        <fullName evidence="1">Uncharacterized protein</fullName>
    </submittedName>
</protein>
<evidence type="ECO:0000313" key="1">
    <source>
        <dbReference type="EMBL" id="KAF2151524.1"/>
    </source>
</evidence>
<comment type="caution">
    <text evidence="1">The sequence shown here is derived from an EMBL/GenBank/DDBJ whole genome shotgun (WGS) entry which is preliminary data.</text>
</comment>
<keyword evidence="2" id="KW-1185">Reference proteome</keyword>
<proteinExistence type="predicted"/>
<reference evidence="1" key="1">
    <citation type="journal article" date="2020" name="Stud. Mycol.">
        <title>101 Dothideomycetes genomes: a test case for predicting lifestyles and emergence of pathogens.</title>
        <authorList>
            <person name="Haridas S."/>
            <person name="Albert R."/>
            <person name="Binder M."/>
            <person name="Bloem J."/>
            <person name="Labutti K."/>
            <person name="Salamov A."/>
            <person name="Andreopoulos B."/>
            <person name="Baker S."/>
            <person name="Barry K."/>
            <person name="Bills G."/>
            <person name="Bluhm B."/>
            <person name="Cannon C."/>
            <person name="Castanera R."/>
            <person name="Culley D."/>
            <person name="Daum C."/>
            <person name="Ezra D."/>
            <person name="Gonzalez J."/>
            <person name="Henrissat B."/>
            <person name="Kuo A."/>
            <person name="Liang C."/>
            <person name="Lipzen A."/>
            <person name="Lutzoni F."/>
            <person name="Magnuson J."/>
            <person name="Mondo S."/>
            <person name="Nolan M."/>
            <person name="Ohm R."/>
            <person name="Pangilinan J."/>
            <person name="Park H.-J."/>
            <person name="Ramirez L."/>
            <person name="Alfaro M."/>
            <person name="Sun H."/>
            <person name="Tritt A."/>
            <person name="Yoshinaga Y."/>
            <person name="Zwiers L.-H."/>
            <person name="Turgeon B."/>
            <person name="Goodwin S."/>
            <person name="Spatafora J."/>
            <person name="Crous P."/>
            <person name="Grigoriev I."/>
        </authorList>
    </citation>
    <scope>NUCLEOTIDE SEQUENCE</scope>
    <source>
        <strain evidence="1">CBS 260.36</strain>
    </source>
</reference>
<dbReference type="OrthoDB" id="194358at2759"/>
<gene>
    <name evidence="1" type="ORF">K461DRAFT_280305</name>
</gene>
<accession>A0A9P4IYZ5</accession>
<dbReference type="Proteomes" id="UP000799439">
    <property type="component" value="Unassembled WGS sequence"/>
</dbReference>
<dbReference type="AlphaFoldDB" id="A0A9P4IYZ5"/>
<organism evidence="1 2">
    <name type="scientific">Myriangium duriaei CBS 260.36</name>
    <dbReference type="NCBI Taxonomy" id="1168546"/>
    <lineage>
        <taxon>Eukaryota</taxon>
        <taxon>Fungi</taxon>
        <taxon>Dikarya</taxon>
        <taxon>Ascomycota</taxon>
        <taxon>Pezizomycotina</taxon>
        <taxon>Dothideomycetes</taxon>
        <taxon>Dothideomycetidae</taxon>
        <taxon>Myriangiales</taxon>
        <taxon>Myriangiaceae</taxon>
        <taxon>Myriangium</taxon>
    </lineage>
</organism>